<organism evidence="1 2">
    <name type="scientific">Devosia algicola</name>
    <dbReference type="NCBI Taxonomy" id="3026418"/>
    <lineage>
        <taxon>Bacteria</taxon>
        <taxon>Pseudomonadati</taxon>
        <taxon>Pseudomonadota</taxon>
        <taxon>Alphaproteobacteria</taxon>
        <taxon>Hyphomicrobiales</taxon>
        <taxon>Devosiaceae</taxon>
        <taxon>Devosia</taxon>
    </lineage>
</organism>
<dbReference type="Proteomes" id="UP001220530">
    <property type="component" value="Chromosome"/>
</dbReference>
<protein>
    <submittedName>
        <fullName evidence="1">Uncharacterized protein</fullName>
    </submittedName>
</protein>
<proteinExistence type="predicted"/>
<sequence length="82" mass="9366">MKSRLVDTITNNEDHVRMRIFDGDLSVDDAASELIRLAHTQNAARIERLSSSLQRANAKLQYVGRGWRAYAACRLFFRDLLG</sequence>
<keyword evidence="2" id="KW-1185">Reference proteome</keyword>
<evidence type="ECO:0000313" key="1">
    <source>
        <dbReference type="EMBL" id="WDR03633.1"/>
    </source>
</evidence>
<evidence type="ECO:0000313" key="2">
    <source>
        <dbReference type="Proteomes" id="UP001220530"/>
    </source>
</evidence>
<dbReference type="EMBL" id="CP118246">
    <property type="protein sequence ID" value="WDR03633.1"/>
    <property type="molecule type" value="Genomic_DNA"/>
</dbReference>
<dbReference type="RefSeq" id="WP_282220023.1">
    <property type="nucleotide sequence ID" value="NZ_CP118246.1"/>
</dbReference>
<name>A0ABY7YQN0_9HYPH</name>
<gene>
    <name evidence="1" type="ORF">PSQ19_06065</name>
</gene>
<reference evidence="1 2" key="1">
    <citation type="submission" date="2023-02" db="EMBL/GenBank/DDBJ databases">
        <title>Devosia algicola sp. nov., isolated from the phycosphere of marine algae.</title>
        <authorList>
            <person name="Kim J.M."/>
            <person name="Lee J.K."/>
            <person name="Choi B.J."/>
            <person name="Bayburt H."/>
            <person name="Jeon C.O."/>
        </authorList>
    </citation>
    <scope>NUCLEOTIDE SEQUENCE [LARGE SCALE GENOMIC DNA]</scope>
    <source>
        <strain evidence="1 2">G20-9</strain>
    </source>
</reference>
<accession>A0ABY7YQN0</accession>